<dbReference type="InterPro" id="IPR001584">
    <property type="entry name" value="Integrase_cat-core"/>
</dbReference>
<feature type="non-terminal residue" evidence="3">
    <location>
        <position position="1"/>
    </location>
</feature>
<sequence length="1874" mass="207545">TQAAVLQITEARRQEEQANNDRRATLELALRVANRGGNEIIDAKGVGQPGKFSGKEESEFQEWAHKVACFMSAKFGPDFTAALKWAAPQRKKITSDGGGDSVNFMDAFGEDIVDLEAKAANLHTYLVSFTTHSANKVVRDAGQHQGLEAWRRLHAEYDPTSAMRRVVILGKALEDWLMRKRQYEEFTDRDGQPCKVSEDSLIAAMYRLALADLETQLMFNAAEDETFADIFNRLSSYASPKHSLKLGAKQKNTRRGPDDMDVGALAPQHRPGVQCWKCGKMGHYVKSLGKKGGKGDGKSGGCWTCGGNHKQVGCRGGKTMSSLDDWPADAPMPWWNQSSATEPEAEQNGLDISGDEWLRINYDTGAATTAFPLEFGDGLNLQQKGEFRVASGDVIPDFGRVRVPGIDEHGNQRGISGAVTAVHKPLGSAAEVSKGHDSFIWHNGGALVPKHHPVAVGTRRAFNELTRYYGREEKQNGKPVSLFGFSGAGFSAVSPVVDQVKHDGIILAPLENPIAGTTYEDDWKQDGIMKETTRLYDGRVEFERTDGEWRSFEVKRGGYAQSPLGMDPDPNRWTGRRKTVATAVWERSAGPQMSATAAQQLADDWQAAQDPNIIEESEEFKRARAARGPTRAQKEEHGEQNHAVYRSRCPVCRAARATGTQRRVEVERGADEEKEGPRIYSDYFFMSTDETSAPHLIIKSSRSGRLYATSIPAKGVAEYSVRFFGNTVHGNGLKKYINHSDNEPALVALKEAAAKSCPSAEAIPRSAPVGDHQANGSIEVGVREVKRQMRATRLALEQKLGHKLNESDPMLSWIAGFAADTIAKHRRGSDGKTPYERETGRKWKKPSIQFGEKIAFKVARERVGRPKRDWEPVTVDARYIGHHARTGAVLGLSSDGVVQGIAFARLPAAERWSCAGWDQLRRVPWDVQAPRDAAPEGGAEPAAAVPVPVAPPAVPDVVAPRAFYVRKKDVLKYGLTAGCPGCHAVARGAGAQTHDAADRRLEDRHRPIQAKIWLRVAPRLRQHRPIQAKISGGLRLRQGASDSPRVKRSGSDAGSPPKVAKWTGTGGGRYKRKADDPGDEGRLEERPGTGGMTDVEQAVQSTTQDVEVYSLDVAVDDVKMSDEKIGLAEEMAVGLETWLRDAGEEYRTSDVRDFCRVALELGAVDMIETYAPVRFAAMAQKYGLRPGFAMDLSENKPGSYDCWDLEKDDDVKELEDRVYQEEPYVLMVGPPYLTTAVGFYWRQHRAGRYFLHEHPAGADSWKEDCIVRLRSEPGVYTVEGPMCCYDMKPESFEKVSGERHVLMQTRWMTNSEELAKALDRWCANRTGGPYNVHMQVVGGAAKQTAAYPARLVRTILRALKEQMRRDRDASAVELAAAGPTPTEPPYPVDDLGPKEIENMVEFYEETRDDIAGEILPPELVKEARKKEMDWVRNVKLYDKVPRSEMESRGFKTVSTRWVDVNKGDKDNYNLVSAMPPWEAIKALFSLLVTDGSVDGTADPEIAIFDISRAHFMAPAKRELYIDIPAEDREPGDEHMVGRLNRSMYGFRDASSNWMGDWQQLLEADGFEIGYSARESHRLGFADHCVKEATVLNRVIRVGYNQDGRKYVEIEPDAGHSELIVQALGLGKGNGVKTPSVKPTGADIERHRRSPPLSSTAASTFRSAVMRASFLAQDRHDIGEAVKTLAQRMAKPTEEAMQELKRLGRYLVHRPYVSLIYDQQRMPDHILASVDSDHAADRLTRKSVSGMVIRMGRHVIKGSSSIQSALGLNVGEAEFYALVHGGAHGLGMQSFMRDLMVELDVVVESDSTSAKSFASRKGLGKQRHVQTRYLWIQDGVRKNHLEIQKVPGKHNVSDILTKSAPAAELDRHMGVMNLF</sequence>
<dbReference type="PANTHER" id="PTHR11439:SF483">
    <property type="entry name" value="PEPTIDE SYNTHASE GLIP-LIKE, PUTATIVE (AFU_ORTHOLOGUE AFUA_3G12920)-RELATED"/>
    <property type="match status" value="1"/>
</dbReference>
<dbReference type="Proteomes" id="UP001189429">
    <property type="component" value="Unassembled WGS sequence"/>
</dbReference>
<name>A0ABN9XYN0_9DINO</name>
<comment type="caution">
    <text evidence="3">The sequence shown here is derived from an EMBL/GenBank/DDBJ whole genome shotgun (WGS) entry which is preliminary data.</text>
</comment>
<keyword evidence="4" id="KW-1185">Reference proteome</keyword>
<feature type="non-terminal residue" evidence="3">
    <location>
        <position position="1874"/>
    </location>
</feature>
<feature type="region of interest" description="Disordered" evidence="1">
    <location>
        <begin position="1025"/>
        <end position="1094"/>
    </location>
</feature>
<evidence type="ECO:0000313" key="4">
    <source>
        <dbReference type="Proteomes" id="UP001189429"/>
    </source>
</evidence>
<evidence type="ECO:0000313" key="3">
    <source>
        <dbReference type="EMBL" id="CAK0904033.1"/>
    </source>
</evidence>
<dbReference type="EMBL" id="CAUYUJ010021337">
    <property type="protein sequence ID" value="CAK0904033.1"/>
    <property type="molecule type" value="Genomic_DNA"/>
</dbReference>
<gene>
    <name evidence="3" type="ORF">PCOR1329_LOCUS80187</name>
</gene>
<proteinExistence type="predicted"/>
<feature type="region of interest" description="Disordered" evidence="1">
    <location>
        <begin position="1630"/>
        <end position="1654"/>
    </location>
</feature>
<organism evidence="3 4">
    <name type="scientific">Prorocentrum cordatum</name>
    <dbReference type="NCBI Taxonomy" id="2364126"/>
    <lineage>
        <taxon>Eukaryota</taxon>
        <taxon>Sar</taxon>
        <taxon>Alveolata</taxon>
        <taxon>Dinophyceae</taxon>
        <taxon>Prorocentrales</taxon>
        <taxon>Prorocentraceae</taxon>
        <taxon>Prorocentrum</taxon>
    </lineage>
</organism>
<evidence type="ECO:0000256" key="1">
    <source>
        <dbReference type="SAM" id="MobiDB-lite"/>
    </source>
</evidence>
<dbReference type="PANTHER" id="PTHR11439">
    <property type="entry name" value="GAG-POL-RELATED RETROTRANSPOSON"/>
    <property type="match status" value="1"/>
</dbReference>
<accession>A0ABN9XYN0</accession>
<feature type="compositionally biased region" description="Basic and acidic residues" evidence="1">
    <location>
        <begin position="1073"/>
        <end position="1087"/>
    </location>
</feature>
<dbReference type="CDD" id="cd09272">
    <property type="entry name" value="RNase_HI_RT_Ty1"/>
    <property type="match status" value="1"/>
</dbReference>
<reference evidence="3" key="1">
    <citation type="submission" date="2023-10" db="EMBL/GenBank/DDBJ databases">
        <authorList>
            <person name="Chen Y."/>
            <person name="Shah S."/>
            <person name="Dougan E. K."/>
            <person name="Thang M."/>
            <person name="Chan C."/>
        </authorList>
    </citation>
    <scope>NUCLEOTIDE SEQUENCE [LARGE SCALE GENOMIC DNA]</scope>
</reference>
<protein>
    <recommendedName>
        <fullName evidence="2">Integrase catalytic domain-containing protein</fullName>
    </recommendedName>
</protein>
<feature type="domain" description="Integrase catalytic" evidence="2">
    <location>
        <begin position="671"/>
        <end position="842"/>
    </location>
</feature>
<evidence type="ECO:0000259" key="2">
    <source>
        <dbReference type="PROSITE" id="PS50994"/>
    </source>
</evidence>
<dbReference type="PROSITE" id="PS50994">
    <property type="entry name" value="INTEGRASE"/>
    <property type="match status" value="1"/>
</dbReference>